<dbReference type="GO" id="GO:0034511">
    <property type="term" value="F:U3 snoRNA binding"/>
    <property type="evidence" value="ECO:0007669"/>
    <property type="project" value="TreeGrafter"/>
</dbReference>
<dbReference type="InterPro" id="IPR012948">
    <property type="entry name" value="AARP2CN"/>
</dbReference>
<protein>
    <submittedName>
        <fullName evidence="7">DUF663-domain-containing protein</fullName>
    </submittedName>
</protein>
<dbReference type="Proteomes" id="UP000800092">
    <property type="component" value="Unassembled WGS sequence"/>
</dbReference>
<feature type="compositionally biased region" description="Basic residues" evidence="5">
    <location>
        <begin position="1"/>
        <end position="12"/>
    </location>
</feature>
<dbReference type="GO" id="GO:0030688">
    <property type="term" value="C:preribosome, small subunit precursor"/>
    <property type="evidence" value="ECO:0007669"/>
    <property type="project" value="TreeGrafter"/>
</dbReference>
<comment type="subcellular location">
    <subcellularLocation>
        <location evidence="1">Nucleus</location>
        <location evidence="1">Nucleolus</location>
    </subcellularLocation>
</comment>
<evidence type="ECO:0000256" key="5">
    <source>
        <dbReference type="SAM" id="MobiDB-lite"/>
    </source>
</evidence>
<organism evidence="7 8">
    <name type="scientific">Viridothelium virens</name>
    <name type="common">Speckled blister lichen</name>
    <name type="synonym">Trypethelium virens</name>
    <dbReference type="NCBI Taxonomy" id="1048519"/>
    <lineage>
        <taxon>Eukaryota</taxon>
        <taxon>Fungi</taxon>
        <taxon>Dikarya</taxon>
        <taxon>Ascomycota</taxon>
        <taxon>Pezizomycotina</taxon>
        <taxon>Dothideomycetes</taxon>
        <taxon>Dothideomycetes incertae sedis</taxon>
        <taxon>Trypetheliales</taxon>
        <taxon>Trypetheliaceae</taxon>
        <taxon>Viridothelium</taxon>
    </lineage>
</organism>
<keyword evidence="3" id="KW-0539">Nucleus</keyword>
<dbReference type="SMART" id="SM00785">
    <property type="entry name" value="AARP2CN"/>
    <property type="match status" value="1"/>
</dbReference>
<sequence>MLPTQHHHRHTTKVTNKPYKSRHATKNALRDISKGKVEIGDKTSRKTRHQQIMSKFDRKNQAKQKRQNERHALHEQTTIFSPKIGAPRIVAVVPLHPTASAAAAIARINESCKIHEEIPAVGSICIKIPAHRTSVRYMALPPKDLFATLDACRVADFVIFVLSAQEMLDDFGDLVLTAAKAQGISHFMMATQGSLVMDSQNRKPAATETVQMFMKQRFPEQDRLRCLDVSRDCATIMQWICSKSPKGVSWRDNRSWMFIEGLEWSEVGIAHNETDSSAEVKVTGTVRGRNLSSNRLVHLGDWGDYQIDRITAAPIEKVGREKDSMEIDSSQGKILDNPTNDQEDLAELAPEEITMEEAETQVYSIAPSERKGVLLDDHHYFDEDKEDGPEVPRRLPRGTSEYQSAWYLGDISDSGSDMEDVDDIAGGVSIDGSTHPAEGRDGPVDYDQPMTEAGPSEYPQSEVFLDPSPDEEEEQIAAYRAQRRKEAEDNLDFPDEIELHPNVLARERLARYRGLKSLRTSHWETEEDRFYEPEEWPRLLEIGNYKAAKNRFIKEALVNGVKPGTRVHVYLRNVPVTLQNSEASPPVSLFSLLRHERKHAAVNYNITLNSAYPTELKSKDELILQCGPRRCIINPLFSQAGDTPNDVHKFERFLHSGRSAIASFVGPLTWGPTPALFFKRMALPPSVNDGTDNGVTHSTASSFSPSDGIALVATGTSLAPSTSRVIAKRIILTGHPYKIHKKLVTVRYMFFNPDDVQWFKALQLWTKRGRVGHIKESLGTHGYFKATFDAKVNPMDAVAISLYKRVWPRRARLFTQ</sequence>
<feature type="compositionally biased region" description="Basic and acidic residues" evidence="5">
    <location>
        <begin position="28"/>
        <end position="44"/>
    </location>
</feature>
<evidence type="ECO:0000256" key="4">
    <source>
        <dbReference type="ARBA" id="ARBA00038288"/>
    </source>
</evidence>
<dbReference type="GO" id="GO:0005525">
    <property type="term" value="F:GTP binding"/>
    <property type="evidence" value="ECO:0007669"/>
    <property type="project" value="TreeGrafter"/>
</dbReference>
<evidence type="ECO:0000256" key="2">
    <source>
        <dbReference type="ARBA" id="ARBA00022517"/>
    </source>
</evidence>
<evidence type="ECO:0000256" key="3">
    <source>
        <dbReference type="ARBA" id="ARBA00023242"/>
    </source>
</evidence>
<feature type="compositionally biased region" description="Polar residues" evidence="5">
    <location>
        <begin position="327"/>
        <end position="340"/>
    </location>
</feature>
<dbReference type="InterPro" id="IPR039761">
    <property type="entry name" value="Bms1/Tsr1"/>
</dbReference>
<dbReference type="EMBL" id="ML991784">
    <property type="protein sequence ID" value="KAF2236660.1"/>
    <property type="molecule type" value="Genomic_DNA"/>
</dbReference>
<dbReference type="Pfam" id="PF22298">
    <property type="entry name" value="Tsr1_G-like"/>
    <property type="match status" value="1"/>
</dbReference>
<dbReference type="AlphaFoldDB" id="A0A6A6HGR8"/>
<dbReference type="OrthoDB" id="119302at2759"/>
<dbReference type="PANTHER" id="PTHR12858:SF1">
    <property type="entry name" value="PRE-RRNA-PROCESSING PROTEIN TSR1 HOMOLOG"/>
    <property type="match status" value="1"/>
</dbReference>
<comment type="similarity">
    <text evidence="4">Belongs to the TRAFAC class translation factor GTPase superfamily. Bms1-like GTPase family. TSR1 subfamily.</text>
</comment>
<gene>
    <name evidence="7" type="ORF">EV356DRAFT_558314</name>
</gene>
<evidence type="ECO:0000313" key="7">
    <source>
        <dbReference type="EMBL" id="KAF2236660.1"/>
    </source>
</evidence>
<dbReference type="GO" id="GO:0003924">
    <property type="term" value="F:GTPase activity"/>
    <property type="evidence" value="ECO:0007669"/>
    <property type="project" value="TreeGrafter"/>
</dbReference>
<dbReference type="InterPro" id="IPR007034">
    <property type="entry name" value="BMS1_TSR1_C"/>
</dbReference>
<dbReference type="GO" id="GO:0000462">
    <property type="term" value="P:maturation of SSU-rRNA from tricistronic rRNA transcript (SSU-rRNA, 5.8S rRNA, LSU-rRNA)"/>
    <property type="evidence" value="ECO:0007669"/>
    <property type="project" value="TreeGrafter"/>
</dbReference>
<dbReference type="Pfam" id="PF04950">
    <property type="entry name" value="RIBIOP_C"/>
    <property type="match status" value="1"/>
</dbReference>
<evidence type="ECO:0000313" key="8">
    <source>
        <dbReference type="Proteomes" id="UP000800092"/>
    </source>
</evidence>
<feature type="compositionally biased region" description="Basic and acidic residues" evidence="5">
    <location>
        <begin position="55"/>
        <end position="74"/>
    </location>
</feature>
<accession>A0A6A6HGR8</accession>
<dbReference type="GO" id="GO:0000479">
    <property type="term" value="P:endonucleolytic cleavage of tricistronic rRNA transcript (SSU-rRNA, 5.8S rRNA, LSU-rRNA)"/>
    <property type="evidence" value="ECO:0007669"/>
    <property type="project" value="TreeGrafter"/>
</dbReference>
<dbReference type="PROSITE" id="PS51714">
    <property type="entry name" value="G_BMS1"/>
    <property type="match status" value="1"/>
</dbReference>
<dbReference type="SMART" id="SM01362">
    <property type="entry name" value="DUF663"/>
    <property type="match status" value="1"/>
</dbReference>
<keyword evidence="2" id="KW-0690">Ribosome biogenesis</keyword>
<evidence type="ECO:0000256" key="1">
    <source>
        <dbReference type="ARBA" id="ARBA00004604"/>
    </source>
</evidence>
<feature type="region of interest" description="Disordered" evidence="5">
    <location>
        <begin position="321"/>
        <end position="340"/>
    </location>
</feature>
<dbReference type="Pfam" id="PF08142">
    <property type="entry name" value="AARP2CN"/>
    <property type="match status" value="1"/>
</dbReference>
<reference evidence="7" key="1">
    <citation type="journal article" date="2020" name="Stud. Mycol.">
        <title>101 Dothideomycetes genomes: a test case for predicting lifestyles and emergence of pathogens.</title>
        <authorList>
            <person name="Haridas S."/>
            <person name="Albert R."/>
            <person name="Binder M."/>
            <person name="Bloem J."/>
            <person name="Labutti K."/>
            <person name="Salamov A."/>
            <person name="Andreopoulos B."/>
            <person name="Baker S."/>
            <person name="Barry K."/>
            <person name="Bills G."/>
            <person name="Bluhm B."/>
            <person name="Cannon C."/>
            <person name="Castanera R."/>
            <person name="Culley D."/>
            <person name="Daum C."/>
            <person name="Ezra D."/>
            <person name="Gonzalez J."/>
            <person name="Henrissat B."/>
            <person name="Kuo A."/>
            <person name="Liang C."/>
            <person name="Lipzen A."/>
            <person name="Lutzoni F."/>
            <person name="Magnuson J."/>
            <person name="Mondo S."/>
            <person name="Nolan M."/>
            <person name="Ohm R."/>
            <person name="Pangilinan J."/>
            <person name="Park H.-J."/>
            <person name="Ramirez L."/>
            <person name="Alfaro M."/>
            <person name="Sun H."/>
            <person name="Tritt A."/>
            <person name="Yoshinaga Y."/>
            <person name="Zwiers L.-H."/>
            <person name="Turgeon B."/>
            <person name="Goodwin S."/>
            <person name="Spatafora J."/>
            <person name="Crous P."/>
            <person name="Grigoriev I."/>
        </authorList>
    </citation>
    <scope>NUCLEOTIDE SEQUENCE</scope>
    <source>
        <strain evidence="7">Tuck. ex Michener</strain>
    </source>
</reference>
<dbReference type="PANTHER" id="PTHR12858">
    <property type="entry name" value="RIBOSOME BIOGENESIS PROTEIN"/>
    <property type="match status" value="1"/>
</dbReference>
<evidence type="ECO:0000259" key="6">
    <source>
        <dbReference type="PROSITE" id="PS51714"/>
    </source>
</evidence>
<name>A0A6A6HGR8_VIRVR</name>
<dbReference type="GO" id="GO:0005730">
    <property type="term" value="C:nucleolus"/>
    <property type="evidence" value="ECO:0007669"/>
    <property type="project" value="UniProtKB-SubCell"/>
</dbReference>
<feature type="domain" description="Bms1-type G" evidence="6">
    <location>
        <begin position="86"/>
        <end position="246"/>
    </location>
</feature>
<keyword evidence="8" id="KW-1185">Reference proteome</keyword>
<feature type="region of interest" description="Disordered" evidence="5">
    <location>
        <begin position="1"/>
        <end position="76"/>
    </location>
</feature>
<dbReference type="InterPro" id="IPR030387">
    <property type="entry name" value="G_Bms1/Tsr1_dom"/>
</dbReference>
<proteinExistence type="inferred from homology"/>